<sequence length="139" mass="16059">MKADAVYVKPNPRITFPFDSWELVFNDVPVLGTRFRLADVMEFGRALEKLCNTPSQFDVLARPEPDNPHDEFAIAVAGSWSTGWIFKKHHYVRLGYVPRKLAYRIAHETRSPIRLAFQSLHVPEVGDPVMLVDIYYARR</sequence>
<dbReference type="Proteomes" id="UP000541347">
    <property type="component" value="Unassembled WGS sequence"/>
</dbReference>
<proteinExistence type="predicted"/>
<evidence type="ECO:0000313" key="2">
    <source>
        <dbReference type="Proteomes" id="UP000541347"/>
    </source>
</evidence>
<comment type="caution">
    <text evidence="1">The sequence shown here is derived from an EMBL/GenBank/DDBJ whole genome shotgun (WGS) entry which is preliminary data.</text>
</comment>
<keyword evidence="2" id="KW-1185">Reference proteome</keyword>
<reference evidence="1 2" key="1">
    <citation type="submission" date="2020-01" db="EMBL/GenBank/DDBJ databases">
        <authorList>
            <person name="Peng S.Y."/>
            <person name="Li J."/>
            <person name="Wang M."/>
            <person name="Wang L."/>
            <person name="Wang C.Q."/>
            <person name="Wang J.R."/>
        </authorList>
    </citation>
    <scope>NUCLEOTIDE SEQUENCE [LARGE SCALE GENOMIC DNA]</scope>
    <source>
        <strain evidence="1 2">XCT-34</strain>
    </source>
</reference>
<protein>
    <recommendedName>
        <fullName evidence="3">HIRAN domain-containing protein</fullName>
    </recommendedName>
</protein>
<accession>A0ABW9ZJE3</accession>
<dbReference type="RefSeq" id="WP_161676184.1">
    <property type="nucleotide sequence ID" value="NZ_JAABLP010000003.1"/>
</dbReference>
<dbReference type="Gene3D" id="3.30.70.2330">
    <property type="match status" value="1"/>
</dbReference>
<organism evidence="1 2">
    <name type="scientific">Pannonibacter tanglangensis</name>
    <dbReference type="NCBI Taxonomy" id="2750084"/>
    <lineage>
        <taxon>Bacteria</taxon>
        <taxon>Pseudomonadati</taxon>
        <taxon>Pseudomonadota</taxon>
        <taxon>Alphaproteobacteria</taxon>
        <taxon>Hyphomicrobiales</taxon>
        <taxon>Stappiaceae</taxon>
        <taxon>Pannonibacter</taxon>
    </lineage>
</organism>
<evidence type="ECO:0000313" key="1">
    <source>
        <dbReference type="EMBL" id="NBN64168.1"/>
    </source>
</evidence>
<evidence type="ECO:0008006" key="3">
    <source>
        <dbReference type="Google" id="ProtNLM"/>
    </source>
</evidence>
<gene>
    <name evidence="1" type="ORF">GWI71_10795</name>
</gene>
<name>A0ABW9ZJE3_9HYPH</name>
<dbReference type="EMBL" id="JAABLP010000003">
    <property type="protein sequence ID" value="NBN64168.1"/>
    <property type="molecule type" value="Genomic_DNA"/>
</dbReference>